<proteinExistence type="predicted"/>
<dbReference type="Proteomes" id="UP001143910">
    <property type="component" value="Unassembled WGS sequence"/>
</dbReference>
<evidence type="ECO:0000313" key="1">
    <source>
        <dbReference type="EMBL" id="KAJ2977624.1"/>
    </source>
</evidence>
<reference evidence="1" key="1">
    <citation type="submission" date="2022-08" db="EMBL/GenBank/DDBJ databases">
        <title>Genome Sequence of Lecanicillium fungicola.</title>
        <authorList>
            <person name="Buettner E."/>
        </authorList>
    </citation>
    <scope>NUCLEOTIDE SEQUENCE</scope>
    <source>
        <strain evidence="1">Babe33</strain>
    </source>
</reference>
<evidence type="ECO:0000313" key="2">
    <source>
        <dbReference type="Proteomes" id="UP001143910"/>
    </source>
</evidence>
<gene>
    <name evidence="1" type="ORF">NQ176_g4267</name>
</gene>
<dbReference type="EMBL" id="JANJQO010000454">
    <property type="protein sequence ID" value="KAJ2977624.1"/>
    <property type="molecule type" value="Genomic_DNA"/>
</dbReference>
<keyword evidence="2" id="KW-1185">Reference proteome</keyword>
<sequence length="985" mass="108129">MNTDHPSKGHFAPSLNLSVEDWEEWEDASVVTPIKDDEQVLVQYQAPRKYSQHLRPPRNAAVRVSRYSTVKIKRLKSRQRQKAQNAKAGISVITDMATFARKNHVVDQMKQPSANGGKFVDSAALRALEGEPSSASIGNWNWLKRNRGQSPATTSTQNDPSPVQGLSPGDRPIMIGISVPPRDASSFEPTPYTAHPDQSALPFAASARNENGQRHHGTEPRSFWSPDTPDTTQSFVSPRHISSMYSQAPPPRAADTRDMPPIPSLPQQFKKHCKSVNQQDGDNDDIDSPCTLFEEDGTSPKGRITTKKPVLSPESAGSPSRGWWDHVVSPFADKRMTLSNRKQKLESPRDTNLKSFQTETPPEQYVNAEFVQPSSIAKPPIVRIPTPRRTPSPGPSASSSQTTATRVAPLLSESQGVGKPEIVIEDEESTIDNPPPYSPAKRPELGPIRYRAVFPPGHALHSQFPPSPNPGSPGLAATMTSQGSTQMNNMGSAIGNTSPVSHVPLPARPIGTYLPPEHVYPARGPQHSVERRRRRHEKEDMIARKAGGFWRGRGCVPKTGCYGRTGREGRKKRRYCLGIWVMIIALLILTTILSVVLTRPHPAKDIPSIWVNLTDFPPMPTGVLTVAGTDNTVARSVCTEPSTLWSCSLPKDNQQSVAPYKPNQPTVIMQIQWDNSTRQLWKAPNGVVPPSISKRAPGFISRARSVIQARAATDFKPDPPAPNFQDMWFMGETTDGIISDQKAGEPAPFYISILQSINATAENPILQRRDEPTVGNISLSALLPPPDLSPDGTPVPAVMLPNPVQQPVRLYDRGLETEHYGFYTHFKRTIFLKSVTAPNNTDSGNVPLDEDGGCRKSEAGFLTTWGETRMLVRIWTRKLASNTSSLVRPDGSSGIGGVNALRRPGTMPWPVTITLDTHGGDAKKKLVWETPMDDRQRLSLEQSRLLVNNMDIGGTWINPRGTGDAKFGGFDGGTGGCKCEWVNWV</sequence>
<organism evidence="1 2">
    <name type="scientific">Zarea fungicola</name>
    <dbReference type="NCBI Taxonomy" id="93591"/>
    <lineage>
        <taxon>Eukaryota</taxon>
        <taxon>Fungi</taxon>
        <taxon>Dikarya</taxon>
        <taxon>Ascomycota</taxon>
        <taxon>Pezizomycotina</taxon>
        <taxon>Sordariomycetes</taxon>
        <taxon>Hypocreomycetidae</taxon>
        <taxon>Hypocreales</taxon>
        <taxon>Cordycipitaceae</taxon>
        <taxon>Zarea</taxon>
    </lineage>
</organism>
<comment type="caution">
    <text evidence="1">The sequence shown here is derived from an EMBL/GenBank/DDBJ whole genome shotgun (WGS) entry which is preliminary data.</text>
</comment>
<protein>
    <submittedName>
        <fullName evidence="1">Uncharacterized protein</fullName>
    </submittedName>
</protein>
<name>A0ACC1NEZ3_9HYPO</name>
<accession>A0ACC1NEZ3</accession>